<dbReference type="AlphaFoldDB" id="A0AAV5L457"/>
<keyword evidence="2" id="KW-1185">Reference proteome</keyword>
<protein>
    <submittedName>
        <fullName evidence="1">Uncharacterized protein</fullName>
    </submittedName>
</protein>
<comment type="caution">
    <text evidence="1">The sequence shown here is derived from an EMBL/GenBank/DDBJ whole genome shotgun (WGS) entry which is preliminary data.</text>
</comment>
<evidence type="ECO:0000313" key="1">
    <source>
        <dbReference type="EMBL" id="GKV31557.1"/>
    </source>
</evidence>
<proteinExistence type="predicted"/>
<gene>
    <name evidence="1" type="ORF">SLEP1_g40236</name>
</gene>
<name>A0AAV5L457_9ROSI</name>
<accession>A0AAV5L457</accession>
<dbReference type="Proteomes" id="UP001054252">
    <property type="component" value="Unassembled WGS sequence"/>
</dbReference>
<reference evidence="1 2" key="1">
    <citation type="journal article" date="2021" name="Commun. Biol.">
        <title>The genome of Shorea leprosula (Dipterocarpaceae) highlights the ecological relevance of drought in aseasonal tropical rainforests.</title>
        <authorList>
            <person name="Ng K.K.S."/>
            <person name="Kobayashi M.J."/>
            <person name="Fawcett J.A."/>
            <person name="Hatakeyama M."/>
            <person name="Paape T."/>
            <person name="Ng C.H."/>
            <person name="Ang C.C."/>
            <person name="Tnah L.H."/>
            <person name="Lee C.T."/>
            <person name="Nishiyama T."/>
            <person name="Sese J."/>
            <person name="O'Brien M.J."/>
            <person name="Copetti D."/>
            <person name="Mohd Noor M.I."/>
            <person name="Ong R.C."/>
            <person name="Putra M."/>
            <person name="Sireger I.Z."/>
            <person name="Indrioko S."/>
            <person name="Kosugi Y."/>
            <person name="Izuno A."/>
            <person name="Isagi Y."/>
            <person name="Lee S.L."/>
            <person name="Shimizu K.K."/>
        </authorList>
    </citation>
    <scope>NUCLEOTIDE SEQUENCE [LARGE SCALE GENOMIC DNA]</scope>
    <source>
        <strain evidence="1">214</strain>
    </source>
</reference>
<sequence length="60" mass="7114">MLGTKRILLNIFKEKQQKTAEAGTIPSFYKKKPEEGSISHRIQRLANYRFLMIQPFKYLL</sequence>
<evidence type="ECO:0000313" key="2">
    <source>
        <dbReference type="Proteomes" id="UP001054252"/>
    </source>
</evidence>
<organism evidence="1 2">
    <name type="scientific">Rubroshorea leprosula</name>
    <dbReference type="NCBI Taxonomy" id="152421"/>
    <lineage>
        <taxon>Eukaryota</taxon>
        <taxon>Viridiplantae</taxon>
        <taxon>Streptophyta</taxon>
        <taxon>Embryophyta</taxon>
        <taxon>Tracheophyta</taxon>
        <taxon>Spermatophyta</taxon>
        <taxon>Magnoliopsida</taxon>
        <taxon>eudicotyledons</taxon>
        <taxon>Gunneridae</taxon>
        <taxon>Pentapetalae</taxon>
        <taxon>rosids</taxon>
        <taxon>malvids</taxon>
        <taxon>Malvales</taxon>
        <taxon>Dipterocarpaceae</taxon>
        <taxon>Rubroshorea</taxon>
    </lineage>
</organism>
<dbReference type="EMBL" id="BPVZ01000091">
    <property type="protein sequence ID" value="GKV31557.1"/>
    <property type="molecule type" value="Genomic_DNA"/>
</dbReference>